<feature type="transmembrane region" description="Helical" evidence="1">
    <location>
        <begin position="54"/>
        <end position="73"/>
    </location>
</feature>
<keyword evidence="1" id="KW-0472">Membrane</keyword>
<name>A0A0M3QZH3_DROBS</name>
<gene>
    <name evidence="2" type="ORF">Dbus_chrXg1279</name>
</gene>
<dbReference type="Proteomes" id="UP000494163">
    <property type="component" value="Chromosome X"/>
</dbReference>
<keyword evidence="3" id="KW-1185">Reference proteome</keyword>
<protein>
    <submittedName>
        <fullName evidence="2">Maker336</fullName>
    </submittedName>
</protein>
<organism evidence="2 3">
    <name type="scientific">Drosophila busckii</name>
    <name type="common">Fruit fly</name>
    <dbReference type="NCBI Taxonomy" id="30019"/>
    <lineage>
        <taxon>Eukaryota</taxon>
        <taxon>Metazoa</taxon>
        <taxon>Ecdysozoa</taxon>
        <taxon>Arthropoda</taxon>
        <taxon>Hexapoda</taxon>
        <taxon>Insecta</taxon>
        <taxon>Pterygota</taxon>
        <taxon>Neoptera</taxon>
        <taxon>Endopterygota</taxon>
        <taxon>Diptera</taxon>
        <taxon>Brachycera</taxon>
        <taxon>Muscomorpha</taxon>
        <taxon>Ephydroidea</taxon>
        <taxon>Drosophilidae</taxon>
        <taxon>Drosophila</taxon>
    </lineage>
</organism>
<evidence type="ECO:0000256" key="1">
    <source>
        <dbReference type="SAM" id="Phobius"/>
    </source>
</evidence>
<evidence type="ECO:0000313" key="3">
    <source>
        <dbReference type="Proteomes" id="UP000494163"/>
    </source>
</evidence>
<reference evidence="2 3" key="1">
    <citation type="submission" date="2015-08" db="EMBL/GenBank/DDBJ databases">
        <title>Ancestral chromatin configuration constrains chromatin evolution on differentiating sex chromosomes in Drosophila.</title>
        <authorList>
            <person name="Zhou Q."/>
            <person name="Bachtrog D."/>
        </authorList>
    </citation>
    <scope>NUCLEOTIDE SEQUENCE [LARGE SCALE GENOMIC DNA]</scope>
    <source>
        <tissue evidence="2">Whole larvae</tissue>
    </source>
</reference>
<keyword evidence="1" id="KW-0812">Transmembrane</keyword>
<dbReference type="AlphaFoldDB" id="A0A0M3QZH3"/>
<accession>A0A0M3QZH3</accession>
<sequence length="182" mass="20442">MVPVIFNKTLTYLPTTWMGKLILRASKFMVRSSMEAPVAHKVEEIKPMQMPTSVSLIMLLLGLGLIVYAVRLVQQHLARVKKQQQQLQLEELIKELNDGDDGNTNASDIDDSLDELQHKLPSPSYIVEGPKGFKPPGSPNYMRSRCDHLTGSPNFIRANMDAISKIPKRASKERKSLRLGCD</sequence>
<evidence type="ECO:0000313" key="2">
    <source>
        <dbReference type="EMBL" id="ALC49423.1"/>
    </source>
</evidence>
<keyword evidence="1" id="KW-1133">Transmembrane helix</keyword>
<proteinExistence type="predicted"/>
<dbReference type="EMBL" id="CP012528">
    <property type="protein sequence ID" value="ALC49423.1"/>
    <property type="molecule type" value="Genomic_DNA"/>
</dbReference>